<dbReference type="Pfam" id="PF20128">
    <property type="entry name" value="DUF6518"/>
    <property type="match status" value="1"/>
</dbReference>
<keyword evidence="1" id="KW-0472">Membrane</keyword>
<protein>
    <submittedName>
        <fullName evidence="2">Uncharacterized protein</fullName>
    </submittedName>
</protein>
<sequence>MSLCLVVASSLLLGGLTSLAQGFLPEALSSFANSASGWTILSALILWFIRGRTALSALLGGIGFVGLVVGYTVVSQMRGIYYSPVLFGVIGLVVGPFVGVAASWLHSRGWRAASAVALLSGIGIGEMNHGLTVVGDTTHPLYWILVGVVGAALLVVVVVRRLDAPMVRISAVAATAAVACAFVYAYSLLGSA</sequence>
<feature type="transmembrane region" description="Helical" evidence="1">
    <location>
        <begin position="112"/>
        <end position="134"/>
    </location>
</feature>
<reference evidence="2 3" key="1">
    <citation type="submission" date="2018-10" db="EMBL/GenBank/DDBJ databases">
        <title>Tessaracoccus antarcticuss sp. nov., isolated from sediment.</title>
        <authorList>
            <person name="Zhou L.Y."/>
            <person name="Du Z.J."/>
        </authorList>
    </citation>
    <scope>NUCLEOTIDE SEQUENCE [LARGE SCALE GENOMIC DNA]</scope>
    <source>
        <strain evidence="2 3">JDX10</strain>
    </source>
</reference>
<keyword evidence="3" id="KW-1185">Reference proteome</keyword>
<evidence type="ECO:0000313" key="2">
    <source>
        <dbReference type="EMBL" id="RMB60241.1"/>
    </source>
</evidence>
<organism evidence="2 3">
    <name type="scientific">Tessaracoccus antarcticus</name>
    <dbReference type="NCBI Taxonomy" id="2479848"/>
    <lineage>
        <taxon>Bacteria</taxon>
        <taxon>Bacillati</taxon>
        <taxon>Actinomycetota</taxon>
        <taxon>Actinomycetes</taxon>
        <taxon>Propionibacteriales</taxon>
        <taxon>Propionibacteriaceae</taxon>
        <taxon>Tessaracoccus</taxon>
    </lineage>
</organism>
<feature type="transmembrane region" description="Helical" evidence="1">
    <location>
        <begin position="171"/>
        <end position="189"/>
    </location>
</feature>
<proteinExistence type="predicted"/>
<keyword evidence="1" id="KW-0812">Transmembrane</keyword>
<dbReference type="EMBL" id="REFW01000002">
    <property type="protein sequence ID" value="RMB60241.1"/>
    <property type="molecule type" value="Genomic_DNA"/>
</dbReference>
<gene>
    <name evidence="2" type="ORF">EAX62_07330</name>
</gene>
<feature type="transmembrane region" description="Helical" evidence="1">
    <location>
        <begin position="80"/>
        <end position="105"/>
    </location>
</feature>
<feature type="transmembrane region" description="Helical" evidence="1">
    <location>
        <begin position="30"/>
        <end position="49"/>
    </location>
</feature>
<evidence type="ECO:0000256" key="1">
    <source>
        <dbReference type="SAM" id="Phobius"/>
    </source>
</evidence>
<name>A0A3M0G5C2_9ACTN</name>
<feature type="transmembrane region" description="Helical" evidence="1">
    <location>
        <begin position="140"/>
        <end position="159"/>
    </location>
</feature>
<dbReference type="Proteomes" id="UP000275256">
    <property type="component" value="Unassembled WGS sequence"/>
</dbReference>
<dbReference type="AlphaFoldDB" id="A0A3M0G5C2"/>
<keyword evidence="1" id="KW-1133">Transmembrane helix</keyword>
<dbReference type="InterPro" id="IPR045393">
    <property type="entry name" value="DUF6518"/>
</dbReference>
<evidence type="ECO:0000313" key="3">
    <source>
        <dbReference type="Proteomes" id="UP000275256"/>
    </source>
</evidence>
<dbReference type="OrthoDB" id="3430853at2"/>
<comment type="caution">
    <text evidence="2">The sequence shown here is derived from an EMBL/GenBank/DDBJ whole genome shotgun (WGS) entry which is preliminary data.</text>
</comment>
<feature type="transmembrane region" description="Helical" evidence="1">
    <location>
        <begin position="56"/>
        <end position="74"/>
    </location>
</feature>
<accession>A0A3M0G5C2</accession>